<dbReference type="Proteomes" id="UP001152797">
    <property type="component" value="Unassembled WGS sequence"/>
</dbReference>
<evidence type="ECO:0000256" key="2">
    <source>
        <dbReference type="SAM" id="MobiDB-lite"/>
    </source>
</evidence>
<protein>
    <recommendedName>
        <fullName evidence="3">C3H1-type domain-containing protein</fullName>
    </recommendedName>
</protein>
<accession>A0A9P1DF47</accession>
<sequence>MVTLEMPMKVQPSDMVSILQFMENSYSHAFATVMPDFDEPKWVKLAGAKNDHGRRGKNESDSNSDGSGAGEVSVGSLGHPNMCRRPCVYVSTHRANCPKGSNCTYCHLRHPQRRTTFDKRQREFLRNLSDAEMLSVLLPFLKSKAMKMPQSAWKVVRLLEEKLQLAGGPQ</sequence>
<feature type="non-terminal residue" evidence="4">
    <location>
        <position position="170"/>
    </location>
</feature>
<name>A0A9P1DF47_9DINO</name>
<feature type="domain" description="C3H1-type" evidence="3">
    <location>
        <begin position="81"/>
        <end position="113"/>
    </location>
</feature>
<comment type="caution">
    <text evidence="4">The sequence shown here is derived from an EMBL/GenBank/DDBJ whole genome shotgun (WGS) entry which is preliminary data.</text>
</comment>
<feature type="zinc finger region" description="C3H1-type" evidence="1">
    <location>
        <begin position="81"/>
        <end position="113"/>
    </location>
</feature>
<keyword evidence="1" id="KW-0862">Zinc</keyword>
<dbReference type="EMBL" id="CAMXCT010004334">
    <property type="protein sequence ID" value="CAI4008602.1"/>
    <property type="molecule type" value="Genomic_DNA"/>
</dbReference>
<reference evidence="5 6" key="2">
    <citation type="submission" date="2024-05" db="EMBL/GenBank/DDBJ databases">
        <authorList>
            <person name="Chen Y."/>
            <person name="Shah S."/>
            <person name="Dougan E. K."/>
            <person name="Thang M."/>
            <person name="Chan C."/>
        </authorList>
    </citation>
    <scope>NUCLEOTIDE SEQUENCE [LARGE SCALE GENOMIC DNA]</scope>
</reference>
<evidence type="ECO:0000259" key="3">
    <source>
        <dbReference type="PROSITE" id="PS50103"/>
    </source>
</evidence>
<dbReference type="OrthoDB" id="435365at2759"/>
<feature type="region of interest" description="Disordered" evidence="2">
    <location>
        <begin position="48"/>
        <end position="75"/>
    </location>
</feature>
<evidence type="ECO:0000256" key="1">
    <source>
        <dbReference type="PROSITE-ProRule" id="PRU00723"/>
    </source>
</evidence>
<gene>
    <name evidence="4" type="ORF">C1SCF055_LOCUS34028</name>
</gene>
<dbReference type="InterPro" id="IPR000571">
    <property type="entry name" value="Znf_CCCH"/>
</dbReference>
<dbReference type="EMBL" id="CAMXCT030004334">
    <property type="protein sequence ID" value="CAL4795914.1"/>
    <property type="molecule type" value="Genomic_DNA"/>
</dbReference>
<feature type="compositionally biased region" description="Basic and acidic residues" evidence="2">
    <location>
        <begin position="49"/>
        <end position="60"/>
    </location>
</feature>
<organism evidence="4">
    <name type="scientific">Cladocopium goreaui</name>
    <dbReference type="NCBI Taxonomy" id="2562237"/>
    <lineage>
        <taxon>Eukaryota</taxon>
        <taxon>Sar</taxon>
        <taxon>Alveolata</taxon>
        <taxon>Dinophyceae</taxon>
        <taxon>Suessiales</taxon>
        <taxon>Symbiodiniaceae</taxon>
        <taxon>Cladocopium</taxon>
    </lineage>
</organism>
<reference evidence="4" key="1">
    <citation type="submission" date="2022-10" db="EMBL/GenBank/DDBJ databases">
        <authorList>
            <person name="Chen Y."/>
            <person name="Dougan E. K."/>
            <person name="Chan C."/>
            <person name="Rhodes N."/>
            <person name="Thang M."/>
        </authorList>
    </citation>
    <scope>NUCLEOTIDE SEQUENCE</scope>
</reference>
<evidence type="ECO:0000313" key="6">
    <source>
        <dbReference type="Proteomes" id="UP001152797"/>
    </source>
</evidence>
<keyword evidence="1" id="KW-0479">Metal-binding</keyword>
<dbReference type="GO" id="GO:0008270">
    <property type="term" value="F:zinc ion binding"/>
    <property type="evidence" value="ECO:0007669"/>
    <property type="project" value="UniProtKB-KW"/>
</dbReference>
<dbReference type="AlphaFoldDB" id="A0A9P1DF47"/>
<dbReference type="EMBL" id="CAMXCT020004334">
    <property type="protein sequence ID" value="CAL1161977.1"/>
    <property type="molecule type" value="Genomic_DNA"/>
</dbReference>
<proteinExistence type="predicted"/>
<dbReference type="PROSITE" id="PS50103">
    <property type="entry name" value="ZF_C3H1"/>
    <property type="match status" value="1"/>
</dbReference>
<keyword evidence="6" id="KW-1185">Reference proteome</keyword>
<evidence type="ECO:0000313" key="5">
    <source>
        <dbReference type="EMBL" id="CAL4795914.1"/>
    </source>
</evidence>
<keyword evidence="1" id="KW-0863">Zinc-finger</keyword>
<evidence type="ECO:0000313" key="4">
    <source>
        <dbReference type="EMBL" id="CAI4008602.1"/>
    </source>
</evidence>